<evidence type="ECO:0000313" key="9">
    <source>
        <dbReference type="Proteomes" id="UP000038040"/>
    </source>
</evidence>
<evidence type="ECO:0000256" key="6">
    <source>
        <dbReference type="ARBA" id="ARBA00023274"/>
    </source>
</evidence>
<organism evidence="9 11">
    <name type="scientific">Dracunculus medinensis</name>
    <name type="common">Guinea worm</name>
    <dbReference type="NCBI Taxonomy" id="318479"/>
    <lineage>
        <taxon>Eukaryota</taxon>
        <taxon>Metazoa</taxon>
        <taxon>Ecdysozoa</taxon>
        <taxon>Nematoda</taxon>
        <taxon>Chromadorea</taxon>
        <taxon>Rhabditida</taxon>
        <taxon>Spirurina</taxon>
        <taxon>Dracunculoidea</taxon>
        <taxon>Dracunculidae</taxon>
        <taxon>Dracunculus</taxon>
    </lineage>
</organism>
<dbReference type="InterPro" id="IPR027417">
    <property type="entry name" value="P-loop_NTPase"/>
</dbReference>
<dbReference type="InterPro" id="IPR008092">
    <property type="entry name" value="Ribosomal_mS29_met"/>
</dbReference>
<dbReference type="WBParaSite" id="DME_0000088601-mRNA-1">
    <property type="protein sequence ID" value="DME_0000088601-mRNA-1"/>
    <property type="gene ID" value="DME_0000088601"/>
</dbReference>
<dbReference type="PANTHER" id="PTHR12810">
    <property type="entry name" value="MITOCHONDRIAL 28S RIBOSOMAL PROTEIN S29"/>
    <property type="match status" value="1"/>
</dbReference>
<accession>A0A0N4U2I0</accession>
<comment type="similarity">
    <text evidence="2">Belongs to the mitochondrion-specific ribosomal protein mS29 family.</text>
</comment>
<reference evidence="8 10" key="2">
    <citation type="submission" date="2018-11" db="EMBL/GenBank/DDBJ databases">
        <authorList>
            <consortium name="Pathogen Informatics"/>
        </authorList>
    </citation>
    <scope>NUCLEOTIDE SEQUENCE [LARGE SCALE GENOMIC DNA]</scope>
</reference>
<dbReference type="OrthoDB" id="274828at2759"/>
<evidence type="ECO:0000256" key="2">
    <source>
        <dbReference type="ARBA" id="ARBA00009863"/>
    </source>
</evidence>
<dbReference type="PANTHER" id="PTHR12810:SF0">
    <property type="entry name" value="SMALL RIBOSOMAL SUBUNIT PROTEIN MS29"/>
    <property type="match status" value="1"/>
</dbReference>
<proteinExistence type="inferred from homology"/>
<keyword evidence="6" id="KW-0687">Ribonucleoprotein</keyword>
<evidence type="ECO:0000313" key="8">
    <source>
        <dbReference type="EMBL" id="VDN55273.1"/>
    </source>
</evidence>
<protein>
    <recommendedName>
        <fullName evidence="7">Small ribosomal subunit protein mS29</fullName>
    </recommendedName>
</protein>
<dbReference type="EMBL" id="UYYG01001152">
    <property type="protein sequence ID" value="VDN55273.1"/>
    <property type="molecule type" value="Genomic_DNA"/>
</dbReference>
<name>A0A0N4U2I0_DRAME</name>
<gene>
    <name evidence="8" type="ORF">DME_LOCUS5246</name>
</gene>
<evidence type="ECO:0000256" key="3">
    <source>
        <dbReference type="ARBA" id="ARBA00022946"/>
    </source>
</evidence>
<evidence type="ECO:0000256" key="5">
    <source>
        <dbReference type="ARBA" id="ARBA00023128"/>
    </source>
</evidence>
<dbReference type="Proteomes" id="UP000038040">
    <property type="component" value="Unplaced"/>
</dbReference>
<evidence type="ECO:0000313" key="11">
    <source>
        <dbReference type="WBParaSite" id="DME_0000088601-mRNA-1"/>
    </source>
</evidence>
<evidence type="ECO:0000256" key="7">
    <source>
        <dbReference type="ARBA" id="ARBA00035140"/>
    </source>
</evidence>
<evidence type="ECO:0000313" key="10">
    <source>
        <dbReference type="Proteomes" id="UP000274756"/>
    </source>
</evidence>
<reference evidence="11" key="1">
    <citation type="submission" date="2017-02" db="UniProtKB">
        <authorList>
            <consortium name="WormBaseParasite"/>
        </authorList>
    </citation>
    <scope>IDENTIFICATION</scope>
</reference>
<keyword evidence="10" id="KW-1185">Reference proteome</keyword>
<dbReference type="GO" id="GO:0005763">
    <property type="term" value="C:mitochondrial small ribosomal subunit"/>
    <property type="evidence" value="ECO:0007669"/>
    <property type="project" value="TreeGrafter"/>
</dbReference>
<keyword evidence="5" id="KW-0496">Mitochondrion</keyword>
<comment type="subcellular location">
    <subcellularLocation>
        <location evidence="1">Mitochondrion</location>
    </subcellularLocation>
</comment>
<dbReference type="Pfam" id="PF10236">
    <property type="entry name" value="DAP3"/>
    <property type="match status" value="1"/>
</dbReference>
<dbReference type="AlphaFoldDB" id="A0A0N4U2I0"/>
<keyword evidence="3" id="KW-0809">Transit peptide</keyword>
<dbReference type="GO" id="GO:0003735">
    <property type="term" value="F:structural constituent of ribosome"/>
    <property type="evidence" value="ECO:0007669"/>
    <property type="project" value="TreeGrafter"/>
</dbReference>
<evidence type="ECO:0000256" key="1">
    <source>
        <dbReference type="ARBA" id="ARBA00004173"/>
    </source>
</evidence>
<dbReference type="Proteomes" id="UP000274756">
    <property type="component" value="Unassembled WGS sequence"/>
</dbReference>
<dbReference type="InterPro" id="IPR019368">
    <property type="entry name" value="Ribosomal_mS29"/>
</dbReference>
<dbReference type="PRINTS" id="PR01716">
    <property type="entry name" value="DEATHASSOCP3"/>
</dbReference>
<dbReference type="GO" id="GO:0006915">
    <property type="term" value="P:apoptotic process"/>
    <property type="evidence" value="ECO:0007669"/>
    <property type="project" value="InterPro"/>
</dbReference>
<dbReference type="STRING" id="318479.A0A0N4U2I0"/>
<dbReference type="SUPFAM" id="SSF52540">
    <property type="entry name" value="P-loop containing nucleoside triphosphate hydrolases"/>
    <property type="match status" value="1"/>
</dbReference>
<evidence type="ECO:0000256" key="4">
    <source>
        <dbReference type="ARBA" id="ARBA00022980"/>
    </source>
</evidence>
<keyword evidence="4" id="KW-0689">Ribosomal protein</keyword>
<sequence>MLFFSIDAQYFQAFLSVQDLGHLYEVPMKDVEELNYRKVLPSPYKKQIETLNECLWMYRESLWDVITCLQAVRPTFPSLRIVLWGKFGTGKTITLHQAVHYAFTQNWVIFVVPDAMRITRCTLDIQMSSHHVGRVDCPALGKELLENFKLNNAHLWEKLSELVTEKDYVWSRIDKTESGRPITDIVDMGISMPYAASDCVGALLKELKRYSSSGKIRFLVAIDAANSLFGRTTVRRSDRKFVNTADLTLVHCMKKLLSNDWTNGCCIMVADKKEFSNPRDEETVPLITPLELFGEEGIDSIEPFIPIETKLYTVAEANSIYEYYKSKRWIVTEKGRSERGKKELIYLSAFSPFYLERMCAFL</sequence>